<protein>
    <submittedName>
        <fullName evidence="1">Uncharacterized protein</fullName>
    </submittedName>
</protein>
<evidence type="ECO:0000313" key="1">
    <source>
        <dbReference type="EMBL" id="MCR8826530.1"/>
    </source>
</evidence>
<reference evidence="1" key="1">
    <citation type="submission" date="2022-07" db="EMBL/GenBank/DDBJ databases">
        <title>Pseudosulfitobacter sp. strain AP-MA-4, whole genome sequence.</title>
        <authorList>
            <person name="Jiang Y."/>
        </authorList>
    </citation>
    <scope>NUCLEOTIDE SEQUENCE</scope>
    <source>
        <strain evidence="1">AP-MA-4</strain>
    </source>
</reference>
<accession>A0ABT1Z059</accession>
<dbReference type="Proteomes" id="UP001165396">
    <property type="component" value="Unassembled WGS sequence"/>
</dbReference>
<feature type="non-terminal residue" evidence="1">
    <location>
        <position position="1"/>
    </location>
</feature>
<evidence type="ECO:0000313" key="2">
    <source>
        <dbReference type="Proteomes" id="UP001165396"/>
    </source>
</evidence>
<organism evidence="1 2">
    <name type="scientific">Pseudosulfitobacter koreensis</name>
    <dbReference type="NCBI Taxonomy" id="2968472"/>
    <lineage>
        <taxon>Bacteria</taxon>
        <taxon>Pseudomonadati</taxon>
        <taxon>Pseudomonadota</taxon>
        <taxon>Alphaproteobacteria</taxon>
        <taxon>Rhodobacterales</taxon>
        <taxon>Roseobacteraceae</taxon>
        <taxon>Pseudosulfitobacter</taxon>
    </lineage>
</organism>
<sequence>AVQAAATRCPTPQTAPRSFKPPFWKFESEIRQNGNPECPQTLKDGVQILFWMIGAILAVKSYQHAKVSIFQPAKNEVFKVQIAELQSLLKELDWKSSFEAWSKSGLDSSAQISLNRNFKIYAKDQHDAEITSDIDKKLVSVGGIVSPNAAGFRLIQGPADEAIEDDTFNAPETSWSDFNWDIFDISEDFQRLNNRIESALNDPVMPSKIIIEIEKFHDELHKSAMCAAEDLEKAVRQFPRHYPTRESLEGADLTWAHNMREERGENVFQALNDLKKSVRDYLQSDELLGHR</sequence>
<name>A0ABT1Z059_9RHOB</name>
<comment type="caution">
    <text evidence="1">The sequence shown here is derived from an EMBL/GenBank/DDBJ whole genome shotgun (WGS) entry which is preliminary data.</text>
</comment>
<proteinExistence type="predicted"/>
<dbReference type="EMBL" id="JANKJG010000004">
    <property type="protein sequence ID" value="MCR8826530.1"/>
    <property type="molecule type" value="Genomic_DNA"/>
</dbReference>
<keyword evidence="2" id="KW-1185">Reference proteome</keyword>
<dbReference type="RefSeq" id="WP_258294234.1">
    <property type="nucleotide sequence ID" value="NZ_JANKJG010000004.1"/>
</dbReference>
<gene>
    <name evidence="1" type="ORF">NTA49_08265</name>
</gene>